<organism evidence="2 3">
    <name type="scientific">Calocera cornea HHB12733</name>
    <dbReference type="NCBI Taxonomy" id="1353952"/>
    <lineage>
        <taxon>Eukaryota</taxon>
        <taxon>Fungi</taxon>
        <taxon>Dikarya</taxon>
        <taxon>Basidiomycota</taxon>
        <taxon>Agaricomycotina</taxon>
        <taxon>Dacrymycetes</taxon>
        <taxon>Dacrymycetales</taxon>
        <taxon>Dacrymycetaceae</taxon>
        <taxon>Calocera</taxon>
    </lineage>
</organism>
<evidence type="ECO:0000256" key="1">
    <source>
        <dbReference type="SAM" id="MobiDB-lite"/>
    </source>
</evidence>
<dbReference type="AlphaFoldDB" id="A0A165EJA1"/>
<keyword evidence="3" id="KW-1185">Reference proteome</keyword>
<sequence>MALHPGPDRLKGMGTRRGRVGQGSKGVTLAEVNGSGLILRPVPFSPSFGGCMHVGHTSFPCSGWSVYPPSNFPPARTARPSVRPDLPVLWRLDELRRALVSASVSA</sequence>
<feature type="compositionally biased region" description="Basic and acidic residues" evidence="1">
    <location>
        <begin position="1"/>
        <end position="11"/>
    </location>
</feature>
<name>A0A165EJA1_9BASI</name>
<gene>
    <name evidence="2" type="ORF">CALCODRAFT_368203</name>
</gene>
<protein>
    <submittedName>
        <fullName evidence="2">Uncharacterized protein</fullName>
    </submittedName>
</protein>
<reference evidence="2 3" key="1">
    <citation type="journal article" date="2016" name="Mol. Biol. Evol.">
        <title>Comparative Genomics of Early-Diverging Mushroom-Forming Fungi Provides Insights into the Origins of Lignocellulose Decay Capabilities.</title>
        <authorList>
            <person name="Nagy L.G."/>
            <person name="Riley R."/>
            <person name="Tritt A."/>
            <person name="Adam C."/>
            <person name="Daum C."/>
            <person name="Floudas D."/>
            <person name="Sun H."/>
            <person name="Yadav J.S."/>
            <person name="Pangilinan J."/>
            <person name="Larsson K.H."/>
            <person name="Matsuura K."/>
            <person name="Barry K."/>
            <person name="Labutti K."/>
            <person name="Kuo R."/>
            <person name="Ohm R.A."/>
            <person name="Bhattacharya S.S."/>
            <person name="Shirouzu T."/>
            <person name="Yoshinaga Y."/>
            <person name="Martin F.M."/>
            <person name="Grigoriev I.V."/>
            <person name="Hibbett D.S."/>
        </authorList>
    </citation>
    <scope>NUCLEOTIDE SEQUENCE [LARGE SCALE GENOMIC DNA]</scope>
    <source>
        <strain evidence="2 3">HHB12733</strain>
    </source>
</reference>
<feature type="region of interest" description="Disordered" evidence="1">
    <location>
        <begin position="1"/>
        <end position="24"/>
    </location>
</feature>
<dbReference type="InParanoid" id="A0A165EJA1"/>
<dbReference type="Proteomes" id="UP000076842">
    <property type="component" value="Unassembled WGS sequence"/>
</dbReference>
<evidence type="ECO:0000313" key="3">
    <source>
        <dbReference type="Proteomes" id="UP000076842"/>
    </source>
</evidence>
<evidence type="ECO:0000313" key="2">
    <source>
        <dbReference type="EMBL" id="KZT54981.1"/>
    </source>
</evidence>
<accession>A0A165EJA1</accession>
<proteinExistence type="predicted"/>
<dbReference type="EMBL" id="KV424003">
    <property type="protein sequence ID" value="KZT54981.1"/>
    <property type="molecule type" value="Genomic_DNA"/>
</dbReference>